<evidence type="ECO:0000256" key="1">
    <source>
        <dbReference type="SAM" id="Coils"/>
    </source>
</evidence>
<reference evidence="4" key="1">
    <citation type="submission" date="2022-03" db="EMBL/GenBank/DDBJ databases">
        <title>Draft genome sequence of Aduncisulcus paluster, a free-living microaerophilic Fornicata.</title>
        <authorList>
            <person name="Yuyama I."/>
            <person name="Kume K."/>
            <person name="Tamura T."/>
            <person name="Inagaki Y."/>
            <person name="Hashimoto T."/>
        </authorList>
    </citation>
    <scope>NUCLEOTIDE SEQUENCE</scope>
    <source>
        <strain evidence="4">NY0171</strain>
    </source>
</reference>
<keyword evidence="3" id="KW-0472">Membrane</keyword>
<proteinExistence type="predicted"/>
<feature type="transmembrane region" description="Helical" evidence="3">
    <location>
        <begin position="302"/>
        <end position="319"/>
    </location>
</feature>
<feature type="region of interest" description="Disordered" evidence="2">
    <location>
        <begin position="74"/>
        <end position="94"/>
    </location>
</feature>
<keyword evidence="3" id="KW-0812">Transmembrane</keyword>
<accession>A0ABQ5KAV9</accession>
<feature type="transmembrane region" description="Helical" evidence="3">
    <location>
        <begin position="214"/>
        <end position="234"/>
    </location>
</feature>
<evidence type="ECO:0000256" key="3">
    <source>
        <dbReference type="SAM" id="Phobius"/>
    </source>
</evidence>
<name>A0ABQ5KAV9_9EUKA</name>
<protein>
    <submittedName>
        <fullName evidence="4">Uncharacterized protein</fullName>
    </submittedName>
</protein>
<feature type="transmembrane region" description="Helical" evidence="3">
    <location>
        <begin position="189"/>
        <end position="208"/>
    </location>
</feature>
<comment type="caution">
    <text evidence="4">The sequence shown here is derived from an EMBL/GenBank/DDBJ whole genome shotgun (WGS) entry which is preliminary data.</text>
</comment>
<organism evidence="4 5">
    <name type="scientific">Aduncisulcus paluster</name>
    <dbReference type="NCBI Taxonomy" id="2918883"/>
    <lineage>
        <taxon>Eukaryota</taxon>
        <taxon>Metamonada</taxon>
        <taxon>Carpediemonas-like organisms</taxon>
        <taxon>Aduncisulcus</taxon>
    </lineage>
</organism>
<keyword evidence="3" id="KW-1133">Transmembrane helix</keyword>
<feature type="coiled-coil region" evidence="1">
    <location>
        <begin position="118"/>
        <end position="177"/>
    </location>
</feature>
<gene>
    <name evidence="4" type="ORF">ADUPG1_014121</name>
</gene>
<dbReference type="Proteomes" id="UP001057375">
    <property type="component" value="Unassembled WGS sequence"/>
</dbReference>
<sequence length="329" mass="38005">MSHKSESRSYALRATNLPSEGYSAIPKRKHIKSSMKEGEFSISQTHSSFYDLRRPTDKEKKFMRTKEGNFHDISSSTQSYQHIPHKTGITPTSTASRALDRSAYSSGSVEAIYSTSTIEIMLKRIDDLEKEVKALKRINKEQMHKLEGRMGKFESWLQENTADAKSALAKAKNLESTTFRGGDFREHSFLGRVSGVAGSVFINVIGSIGNLIKFPFLLFKFIVLWIWMWIVLFVRWISGSKLKEEDINDSVSQQREMMRLQMGLADGEEEDDKKRREVQRRPKVVIEVMKLWDDLKTMGRHFIIFVLAVFGVIVFIWFVKRINIFKFNL</sequence>
<evidence type="ECO:0000313" key="5">
    <source>
        <dbReference type="Proteomes" id="UP001057375"/>
    </source>
</evidence>
<keyword evidence="1" id="KW-0175">Coiled coil</keyword>
<keyword evidence="5" id="KW-1185">Reference proteome</keyword>
<evidence type="ECO:0000313" key="4">
    <source>
        <dbReference type="EMBL" id="GKT29665.1"/>
    </source>
</evidence>
<dbReference type="EMBL" id="BQXS01013841">
    <property type="protein sequence ID" value="GKT29665.1"/>
    <property type="molecule type" value="Genomic_DNA"/>
</dbReference>
<evidence type="ECO:0000256" key="2">
    <source>
        <dbReference type="SAM" id="MobiDB-lite"/>
    </source>
</evidence>